<dbReference type="AlphaFoldDB" id="A0A7G6E303"/>
<dbReference type="PROSITE" id="PS51831">
    <property type="entry name" value="HD"/>
    <property type="match status" value="1"/>
</dbReference>
<keyword evidence="4" id="KW-1185">Reference proteome</keyword>
<dbReference type="SUPFAM" id="SSF109604">
    <property type="entry name" value="HD-domain/PDEase-like"/>
    <property type="match status" value="2"/>
</dbReference>
<dbReference type="RefSeq" id="WP_051965731.1">
    <property type="nucleotide sequence ID" value="NZ_CP045798.1"/>
</dbReference>
<dbReference type="InterPro" id="IPR003607">
    <property type="entry name" value="HD/PDEase_dom"/>
</dbReference>
<dbReference type="EMBL" id="CP045798">
    <property type="protein sequence ID" value="QNB46457.1"/>
    <property type="molecule type" value="Genomic_DNA"/>
</dbReference>
<evidence type="ECO:0000313" key="4">
    <source>
        <dbReference type="Proteomes" id="UP000515847"/>
    </source>
</evidence>
<protein>
    <submittedName>
        <fullName evidence="3">HD domain-containing protein</fullName>
    </submittedName>
</protein>
<feature type="domain" description="HD-GYP" evidence="2">
    <location>
        <begin position="18"/>
        <end position="206"/>
    </location>
</feature>
<dbReference type="SMART" id="SM00471">
    <property type="entry name" value="HDc"/>
    <property type="match status" value="2"/>
</dbReference>
<feature type="domain" description="HD-GYP" evidence="2">
    <location>
        <begin position="224"/>
        <end position="420"/>
    </location>
</feature>
<evidence type="ECO:0000259" key="2">
    <source>
        <dbReference type="PROSITE" id="PS51832"/>
    </source>
</evidence>
<sequence length="432" mass="49232">METYTSLYSKKEELVHTLEINLASSLVHLSRSLDFSSQGLLQHHERVALLSLYLGKAAGLKEQDLFNLFTAAIIHDVGAVTWNEKRRLHHFEVKNPWEHCQKGYEFLSGIPFLDKAADIVLSHHDTWAGNNPSGRSGTQIPLPSRIIYVADRVDVLINDKIFILQQSNDIIKQLQKYAGSLFDPDLVAVVADLTKVESLWMDLTSSWVSQRLLDELPENRRSIKLEDLSHMARLYARVVDAKSPFTLKHSQGVALIARSLAEQAGLPQDEVFLLNLAGLLHDIGKLSVPEEIIQKPGRLTQAEFSIMKQHTYYTYWWLKPLFPSFPVAEWAAYHHERLDGQGYPFHKGAHELDTKARIVAVADIFTALREERPYRSSLTWAEIERIIYNQVRGGALDGEIADILFENRGLIDDRWSSLSSQLQRNSYILSNR</sequence>
<dbReference type="PROSITE" id="PS51832">
    <property type="entry name" value="HD_GYP"/>
    <property type="match status" value="2"/>
</dbReference>
<dbReference type="Proteomes" id="UP000515847">
    <property type="component" value="Chromosome"/>
</dbReference>
<accession>A0A7G6E303</accession>
<name>A0A7G6E303_THEFR</name>
<dbReference type="PANTHER" id="PTHR43155">
    <property type="entry name" value="CYCLIC DI-GMP PHOSPHODIESTERASE PA4108-RELATED"/>
    <property type="match status" value="1"/>
</dbReference>
<dbReference type="InterPro" id="IPR006674">
    <property type="entry name" value="HD_domain"/>
</dbReference>
<organism evidence="3 4">
    <name type="scientific">Thermanaerosceptrum fracticalcis</name>
    <dbReference type="NCBI Taxonomy" id="1712410"/>
    <lineage>
        <taxon>Bacteria</taxon>
        <taxon>Bacillati</taxon>
        <taxon>Bacillota</taxon>
        <taxon>Clostridia</taxon>
        <taxon>Eubacteriales</taxon>
        <taxon>Peptococcaceae</taxon>
        <taxon>Thermanaerosceptrum</taxon>
    </lineage>
</organism>
<dbReference type="Pfam" id="PF13487">
    <property type="entry name" value="HD_5"/>
    <property type="match status" value="2"/>
</dbReference>
<dbReference type="OrthoDB" id="9798833at2"/>
<dbReference type="CDD" id="cd00077">
    <property type="entry name" value="HDc"/>
    <property type="match status" value="2"/>
</dbReference>
<reference evidence="3 4" key="1">
    <citation type="journal article" date="2019" name="Front. Microbiol.">
        <title>Thermoanaerosceptrum fracticalcis gen. nov. sp. nov., a Novel Fumarate-Fermenting Microorganism From a Deep Fractured Carbonate Aquifer of the US Great Basin.</title>
        <authorList>
            <person name="Hamilton-Brehm S.D."/>
            <person name="Stewart L.E."/>
            <person name="Zavarin M."/>
            <person name="Caldwell M."/>
            <person name="Lawson P.A."/>
            <person name="Onstott T.C."/>
            <person name="Grzymski J."/>
            <person name="Neveux I."/>
            <person name="Lollar B.S."/>
            <person name="Russell C.E."/>
            <person name="Moser D.P."/>
        </authorList>
    </citation>
    <scope>NUCLEOTIDE SEQUENCE [LARGE SCALE GENOMIC DNA]</scope>
    <source>
        <strain evidence="3 4">DRI-13</strain>
    </source>
</reference>
<dbReference type="InterPro" id="IPR037522">
    <property type="entry name" value="HD_GYP_dom"/>
</dbReference>
<dbReference type="KEGG" id="tfr:BR63_09105"/>
<dbReference type="PANTHER" id="PTHR43155:SF1">
    <property type="entry name" value="3'3'-CGAMP-SPECIFIC PHOSPHODIESTERASE 1"/>
    <property type="match status" value="1"/>
</dbReference>
<feature type="domain" description="HD" evidence="1">
    <location>
        <begin position="246"/>
        <end position="368"/>
    </location>
</feature>
<proteinExistence type="predicted"/>
<dbReference type="Gene3D" id="1.10.3210.10">
    <property type="entry name" value="Hypothetical protein af1432"/>
    <property type="match status" value="2"/>
</dbReference>
<evidence type="ECO:0000259" key="1">
    <source>
        <dbReference type="PROSITE" id="PS51831"/>
    </source>
</evidence>
<gene>
    <name evidence="3" type="ORF">BR63_09105</name>
</gene>
<evidence type="ECO:0000313" key="3">
    <source>
        <dbReference type="EMBL" id="QNB46457.1"/>
    </source>
</evidence>